<evidence type="ECO:0000256" key="11">
    <source>
        <dbReference type="ARBA" id="ARBA00022989"/>
    </source>
</evidence>
<dbReference type="Pfam" id="PF05222">
    <property type="entry name" value="AlaDh_PNT_N"/>
    <property type="match status" value="1"/>
</dbReference>
<dbReference type="PANTHER" id="PTHR10160:SF19">
    <property type="entry name" value="PROTON-TRANSLOCATING NAD(P)(+) TRANSHYDROGENASE"/>
    <property type="match status" value="1"/>
</dbReference>
<feature type="transmembrane region" description="Helical" evidence="17">
    <location>
        <begin position="399"/>
        <end position="416"/>
    </location>
</feature>
<evidence type="ECO:0000313" key="22">
    <source>
        <dbReference type="Proteomes" id="UP000254603"/>
    </source>
</evidence>
<dbReference type="FunFam" id="3.40.50.720:FF:000028">
    <property type="entry name" value="NAD(P) transhydrogenase subunit alpha"/>
    <property type="match status" value="1"/>
</dbReference>
<dbReference type="PANTHER" id="PTHR10160">
    <property type="entry name" value="NAD(P) TRANSHYDROGENASE"/>
    <property type="match status" value="1"/>
</dbReference>
<dbReference type="EMBL" id="UGSB01000001">
    <property type="protein sequence ID" value="SUA50493.1"/>
    <property type="molecule type" value="Genomic_DNA"/>
</dbReference>
<evidence type="ECO:0000259" key="18">
    <source>
        <dbReference type="SMART" id="SM01002"/>
    </source>
</evidence>
<feature type="transmembrane region" description="Helical" evidence="17">
    <location>
        <begin position="428"/>
        <end position="446"/>
    </location>
</feature>
<protein>
    <recommendedName>
        <fullName evidence="15 16">NAD(P) transhydrogenase subunit alpha</fullName>
        <ecNumber evidence="4 16">7.1.1.1</ecNumber>
    </recommendedName>
</protein>
<keyword evidence="13 17" id="KW-0472">Membrane</keyword>
<dbReference type="InterPro" id="IPR007698">
    <property type="entry name" value="AlaDH/PNT_NAD(H)-bd"/>
</dbReference>
<dbReference type="InterPro" id="IPR036291">
    <property type="entry name" value="NAD(P)-bd_dom_sf"/>
</dbReference>
<keyword evidence="21" id="KW-0560">Oxidoreductase</keyword>
<feature type="transmembrane region" description="Helical" evidence="17">
    <location>
        <begin position="453"/>
        <end position="472"/>
    </location>
</feature>
<dbReference type="Proteomes" id="UP000594903">
    <property type="component" value="Chromosome"/>
</dbReference>
<comment type="function">
    <text evidence="1 16">The transhydrogenation between NADH and NADP is coupled to respiration and ATP hydrolysis and functions as a proton pump across the membrane.</text>
</comment>
<evidence type="ECO:0000256" key="1">
    <source>
        <dbReference type="ARBA" id="ARBA00003943"/>
    </source>
</evidence>
<evidence type="ECO:0000256" key="13">
    <source>
        <dbReference type="ARBA" id="ARBA00023136"/>
    </source>
</evidence>
<feature type="domain" description="Alanine dehydrogenase/pyridine nucleotide transhydrogenase N-terminal" evidence="19">
    <location>
        <begin position="4"/>
        <end position="137"/>
    </location>
</feature>
<reference evidence="20 23" key="2">
    <citation type="submission" date="2020-12" db="EMBL/GenBank/DDBJ databases">
        <title>FDA dAtabase for Regulatory Grade micrObial Sequences (FDA-ARGOS): Supporting development and validation of Infectious Disease Dx tests.</title>
        <authorList>
            <person name="Sproer C."/>
            <person name="Gronow S."/>
            <person name="Severitt S."/>
            <person name="Schroder I."/>
            <person name="Tallon L."/>
            <person name="Sadzewicz L."/>
            <person name="Zhao X."/>
            <person name="Boylan J."/>
            <person name="Ott S."/>
            <person name="Bowen H."/>
            <person name="Vavikolanu K."/>
            <person name="Mehta A."/>
            <person name="Aluvathingal J."/>
            <person name="Nadendla S."/>
            <person name="Lowell S."/>
            <person name="Myers T."/>
            <person name="Yan Y."/>
            <person name="Sichtig H."/>
        </authorList>
    </citation>
    <scope>NUCLEOTIDE SEQUENCE [LARGE SCALE GENOMIC DNA]</scope>
    <source>
        <strain evidence="20 23">FDAARGOS_872</strain>
    </source>
</reference>
<dbReference type="SUPFAM" id="SSF52283">
    <property type="entry name" value="Formate/glycerate dehydrogenase catalytic domain-like"/>
    <property type="match status" value="1"/>
</dbReference>
<evidence type="ECO:0000256" key="5">
    <source>
        <dbReference type="ARBA" id="ARBA00022475"/>
    </source>
</evidence>
<evidence type="ECO:0000256" key="16">
    <source>
        <dbReference type="PIRNR" id="PIRNR000203"/>
    </source>
</evidence>
<accession>A0A378XCE2</accession>
<organism evidence="21 22">
    <name type="scientific">Oligella ureolytica</name>
    <dbReference type="NCBI Taxonomy" id="90244"/>
    <lineage>
        <taxon>Bacteria</taxon>
        <taxon>Pseudomonadati</taxon>
        <taxon>Pseudomonadota</taxon>
        <taxon>Betaproteobacteria</taxon>
        <taxon>Burkholderiales</taxon>
        <taxon>Alcaligenaceae</taxon>
        <taxon>Oligella</taxon>
    </lineage>
</organism>
<evidence type="ECO:0000256" key="7">
    <source>
        <dbReference type="ARBA" id="ARBA00022692"/>
    </source>
</evidence>
<dbReference type="RefSeq" id="WP_018573701.1">
    <property type="nucleotide sequence ID" value="NZ_CP065725.1"/>
</dbReference>
<dbReference type="AlphaFoldDB" id="A0A378XCE2"/>
<keyword evidence="10 16" id="KW-1278">Translocase</keyword>
<dbReference type="GO" id="GO:0005886">
    <property type="term" value="C:plasma membrane"/>
    <property type="evidence" value="ECO:0007669"/>
    <property type="project" value="UniProtKB-SubCell"/>
</dbReference>
<feature type="transmembrane region" description="Helical" evidence="17">
    <location>
        <begin position="478"/>
        <end position="500"/>
    </location>
</feature>
<dbReference type="GO" id="GO:0008750">
    <property type="term" value="F:proton-translocating NAD(P)+ transhydrogenase activity"/>
    <property type="evidence" value="ECO:0007669"/>
    <property type="project" value="UniProtKB-EC"/>
</dbReference>
<dbReference type="EC" id="7.1.1.1" evidence="4 16"/>
<evidence type="ECO:0000256" key="8">
    <source>
        <dbReference type="ARBA" id="ARBA00022741"/>
    </source>
</evidence>
<keyword evidence="6" id="KW-0997">Cell inner membrane</keyword>
<dbReference type="OrthoDB" id="9804592at2"/>
<dbReference type="GO" id="GO:0016491">
    <property type="term" value="F:oxidoreductase activity"/>
    <property type="evidence" value="ECO:0007669"/>
    <property type="project" value="UniProtKB-KW"/>
</dbReference>
<evidence type="ECO:0000313" key="23">
    <source>
        <dbReference type="Proteomes" id="UP000594903"/>
    </source>
</evidence>
<dbReference type="Gene3D" id="3.40.50.720">
    <property type="entry name" value="NAD(P)-binding Rossmann-like Domain"/>
    <property type="match status" value="2"/>
</dbReference>
<comment type="subcellular location">
    <subcellularLocation>
        <location evidence="2">Cell inner membrane</location>
        <topology evidence="2">Multi-pass membrane protein</topology>
    </subcellularLocation>
</comment>
<dbReference type="SMART" id="SM01003">
    <property type="entry name" value="AlaDh_PNT_N"/>
    <property type="match status" value="1"/>
</dbReference>
<comment type="similarity">
    <text evidence="3 16">Belongs to the AlaDH/PNT family.</text>
</comment>
<evidence type="ECO:0000256" key="4">
    <source>
        <dbReference type="ARBA" id="ARBA00012943"/>
    </source>
</evidence>
<evidence type="ECO:0000256" key="15">
    <source>
        <dbReference type="ARBA" id="ARBA00071831"/>
    </source>
</evidence>
<dbReference type="EMBL" id="CP065725">
    <property type="protein sequence ID" value="QPT40238.1"/>
    <property type="molecule type" value="Genomic_DNA"/>
</dbReference>
<dbReference type="PIRSF" id="PIRSF000203">
    <property type="entry name" value="NADP_transhydrogenase_alpha"/>
    <property type="match status" value="1"/>
</dbReference>
<reference evidence="21 22" key="1">
    <citation type="submission" date="2018-06" db="EMBL/GenBank/DDBJ databases">
        <authorList>
            <consortium name="Pathogen Informatics"/>
            <person name="Doyle S."/>
        </authorList>
    </citation>
    <scope>NUCLEOTIDE SEQUENCE [LARGE SCALE GENOMIC DNA]</scope>
    <source>
        <strain evidence="21 22">NCTC11997</strain>
    </source>
</reference>
<dbReference type="GO" id="GO:0050661">
    <property type="term" value="F:NADP binding"/>
    <property type="evidence" value="ECO:0007669"/>
    <property type="project" value="TreeGrafter"/>
</dbReference>
<keyword evidence="11 17" id="KW-1133">Transmembrane helix</keyword>
<keyword evidence="8 16" id="KW-0547">Nucleotide-binding</keyword>
<evidence type="ECO:0000256" key="6">
    <source>
        <dbReference type="ARBA" id="ARBA00022519"/>
    </source>
</evidence>
<comment type="catalytic activity">
    <reaction evidence="14 16">
        <text>NAD(+) + NADPH + H(+)(in) = NADH + NADP(+) + H(+)(out)</text>
        <dbReference type="Rhea" id="RHEA:47992"/>
        <dbReference type="ChEBI" id="CHEBI:15378"/>
        <dbReference type="ChEBI" id="CHEBI:57540"/>
        <dbReference type="ChEBI" id="CHEBI:57783"/>
        <dbReference type="ChEBI" id="CHEBI:57945"/>
        <dbReference type="ChEBI" id="CHEBI:58349"/>
        <dbReference type="EC" id="7.1.1.1"/>
    </reaction>
</comment>
<evidence type="ECO:0000256" key="14">
    <source>
        <dbReference type="ARBA" id="ARBA00048202"/>
    </source>
</evidence>
<dbReference type="InterPro" id="IPR026255">
    <property type="entry name" value="NADP_transhyd_a"/>
</dbReference>
<evidence type="ECO:0000256" key="9">
    <source>
        <dbReference type="ARBA" id="ARBA00022857"/>
    </source>
</evidence>
<dbReference type="PROSITE" id="PS00836">
    <property type="entry name" value="ALADH_PNT_1"/>
    <property type="match status" value="1"/>
</dbReference>
<keyword evidence="9 16" id="KW-0521">NADP</keyword>
<evidence type="ECO:0000256" key="3">
    <source>
        <dbReference type="ARBA" id="ARBA00005689"/>
    </source>
</evidence>
<evidence type="ECO:0000256" key="2">
    <source>
        <dbReference type="ARBA" id="ARBA00004429"/>
    </source>
</evidence>
<evidence type="ECO:0000256" key="17">
    <source>
        <dbReference type="SAM" id="Phobius"/>
    </source>
</evidence>
<dbReference type="InterPro" id="IPR008143">
    <property type="entry name" value="Ala_DH/PNT_CS2"/>
</dbReference>
<feature type="domain" description="Alanine dehydrogenase/pyridine nucleotide transhydrogenase NAD(H)-binding" evidence="18">
    <location>
        <begin position="146"/>
        <end position="312"/>
    </location>
</feature>
<sequence>MRIGIPKEQFAGETRVAATPTTVTQLIKLGFEVAVESGAGLLAKFDDASYVEAGAKVMSREEVFHSDIIYKINAPTDAEIDAMQEGTLLVSFIQPAQNSDLIDKLSAKKITALAVDMVPRISRAQSMDVLSSMANISGYRAVIEAAHHFGRFFTGQITAAGKVPPAQVLVIGAGVAGLAAIGAAGSLGAVVKAFDTRLEVAEQIESMGGEFLKLDFPEESGGSGDGYAKVMSDEFIKAEMALFAEQAKVVDIIITTAAIPGKPSPKLITKEMVDSMKPGSVIVDLAALGGGNCEYTVPGEVVTTDNNVTVIGYTDLPNRLAGQSSQLYATNLVNLSKLITPKKDGNVELDFDDVIVRNMTVTHHGEGMFPPPPIQVSAAPAQAAPAPAPVQVKKEPKPLWQRLALPVIGVAIYLWASNYAPQEFLNHLTVFMLSCVVGYYVVWNVTHALHTPLMSVTNAISGIIIVGAIVQMSTISGFASFLAFISVFLVSINIFGGFYVTRRMLNMFRKG</sequence>
<dbReference type="NCBIfam" id="NF006942">
    <property type="entry name" value="PRK09424.1"/>
    <property type="match status" value="1"/>
</dbReference>
<dbReference type="GO" id="GO:0006740">
    <property type="term" value="P:NADPH regeneration"/>
    <property type="evidence" value="ECO:0007669"/>
    <property type="project" value="TreeGrafter"/>
</dbReference>
<evidence type="ECO:0000256" key="12">
    <source>
        <dbReference type="ARBA" id="ARBA00023027"/>
    </source>
</evidence>
<keyword evidence="5" id="KW-1003">Cell membrane</keyword>
<dbReference type="InterPro" id="IPR008142">
    <property type="entry name" value="AlaDH/PNT_CS1"/>
</dbReference>
<dbReference type="NCBIfam" id="TIGR00561">
    <property type="entry name" value="pntA"/>
    <property type="match status" value="1"/>
</dbReference>
<dbReference type="FunFam" id="3.40.50.720:FF:000063">
    <property type="entry name" value="NAD(P) transhydrogenase subunit alpha"/>
    <property type="match status" value="1"/>
</dbReference>
<name>A0A378XCE2_9BURK</name>
<proteinExistence type="inferred from homology"/>
<dbReference type="CDD" id="cd05304">
    <property type="entry name" value="Rubrum_tdh"/>
    <property type="match status" value="1"/>
</dbReference>
<dbReference type="STRING" id="1122619.GCA_000373745_00526"/>
<dbReference type="SMART" id="SM01002">
    <property type="entry name" value="AlaDh_PNT_C"/>
    <property type="match status" value="1"/>
</dbReference>
<keyword evidence="12 16" id="KW-0520">NAD</keyword>
<gene>
    <name evidence="21" type="primary">pntA</name>
    <name evidence="20" type="ORF">I6G29_00955</name>
    <name evidence="21" type="ORF">NCTC11997_00231</name>
</gene>
<dbReference type="Proteomes" id="UP000254603">
    <property type="component" value="Unassembled WGS sequence"/>
</dbReference>
<evidence type="ECO:0000256" key="10">
    <source>
        <dbReference type="ARBA" id="ARBA00022967"/>
    </source>
</evidence>
<dbReference type="InterPro" id="IPR007886">
    <property type="entry name" value="AlaDH/PNT_N"/>
</dbReference>
<evidence type="ECO:0000313" key="20">
    <source>
        <dbReference type="EMBL" id="QPT40238.1"/>
    </source>
</evidence>
<dbReference type="PROSITE" id="PS00837">
    <property type="entry name" value="ALADH_PNT_2"/>
    <property type="match status" value="1"/>
</dbReference>
<dbReference type="InterPro" id="IPR024605">
    <property type="entry name" value="NADP_transhyd_a_C"/>
</dbReference>
<evidence type="ECO:0000313" key="21">
    <source>
        <dbReference type="EMBL" id="SUA50493.1"/>
    </source>
</evidence>
<dbReference type="SUPFAM" id="SSF51735">
    <property type="entry name" value="NAD(P)-binding Rossmann-fold domains"/>
    <property type="match status" value="1"/>
</dbReference>
<dbReference type="Pfam" id="PF01262">
    <property type="entry name" value="AlaDh_PNT_C"/>
    <property type="match status" value="1"/>
</dbReference>
<evidence type="ECO:0000259" key="19">
    <source>
        <dbReference type="SMART" id="SM01003"/>
    </source>
</evidence>
<keyword evidence="23" id="KW-1185">Reference proteome</keyword>
<keyword evidence="7 17" id="KW-0812">Transmembrane</keyword>
<dbReference type="Pfam" id="PF12769">
    <property type="entry name" value="PNTB_4TM"/>
    <property type="match status" value="1"/>
</dbReference>